<dbReference type="GO" id="GO:0016020">
    <property type="term" value="C:membrane"/>
    <property type="evidence" value="ECO:0007669"/>
    <property type="project" value="UniProtKB-SubCell"/>
</dbReference>
<dbReference type="Proteomes" id="UP000183809">
    <property type="component" value="Unassembled WGS sequence"/>
</dbReference>
<name>A0A1J9RP13_9PEZI</name>
<dbReference type="Gene3D" id="1.20.1250.20">
    <property type="entry name" value="MFS general substrate transporter like domains"/>
    <property type="match status" value="1"/>
</dbReference>
<dbReference type="PANTHER" id="PTHR43791">
    <property type="entry name" value="PERMEASE-RELATED"/>
    <property type="match status" value="1"/>
</dbReference>
<feature type="transmembrane region" description="Helical" evidence="7">
    <location>
        <begin position="507"/>
        <end position="525"/>
    </location>
</feature>
<dbReference type="SUPFAM" id="SSF103473">
    <property type="entry name" value="MFS general substrate transporter"/>
    <property type="match status" value="1"/>
</dbReference>
<evidence type="ECO:0000256" key="7">
    <source>
        <dbReference type="SAM" id="Phobius"/>
    </source>
</evidence>
<feature type="transmembrane region" description="Helical" evidence="7">
    <location>
        <begin position="537"/>
        <end position="559"/>
    </location>
</feature>
<dbReference type="FunFam" id="1.20.1250.20:FF:000247">
    <property type="entry name" value="MFS general substrate transporter"/>
    <property type="match status" value="1"/>
</dbReference>
<keyword evidence="9" id="KW-1185">Reference proteome</keyword>
<comment type="subcellular location">
    <subcellularLocation>
        <location evidence="1">Membrane</location>
        <topology evidence="1">Multi-pass membrane protein</topology>
    </subcellularLocation>
</comment>
<dbReference type="InterPro" id="IPR036259">
    <property type="entry name" value="MFS_trans_sf"/>
</dbReference>
<evidence type="ECO:0000256" key="6">
    <source>
        <dbReference type="SAM" id="MobiDB-lite"/>
    </source>
</evidence>
<feature type="region of interest" description="Disordered" evidence="6">
    <location>
        <begin position="1"/>
        <end position="60"/>
    </location>
</feature>
<feature type="transmembrane region" description="Helical" evidence="7">
    <location>
        <begin position="264"/>
        <end position="284"/>
    </location>
</feature>
<dbReference type="InterPro" id="IPR011701">
    <property type="entry name" value="MFS"/>
</dbReference>
<evidence type="ECO:0000256" key="3">
    <source>
        <dbReference type="ARBA" id="ARBA00022692"/>
    </source>
</evidence>
<feature type="transmembrane region" description="Helical" evidence="7">
    <location>
        <begin position="296"/>
        <end position="317"/>
    </location>
</feature>
<evidence type="ECO:0000313" key="8">
    <source>
        <dbReference type="EMBL" id="OJD34291.1"/>
    </source>
</evidence>
<comment type="caution">
    <text evidence="8">The sequence shown here is derived from an EMBL/GenBank/DDBJ whole genome shotgun (WGS) entry which is preliminary data.</text>
</comment>
<dbReference type="FunFam" id="1.20.1250.20:FF:000106">
    <property type="entry name" value="MFS transporter, putative"/>
    <property type="match status" value="1"/>
</dbReference>
<evidence type="ECO:0000256" key="1">
    <source>
        <dbReference type="ARBA" id="ARBA00004141"/>
    </source>
</evidence>
<evidence type="ECO:0000256" key="4">
    <source>
        <dbReference type="ARBA" id="ARBA00022989"/>
    </source>
</evidence>
<keyword evidence="2" id="KW-0813">Transport</keyword>
<feature type="transmembrane region" description="Helical" evidence="7">
    <location>
        <begin position="414"/>
        <end position="434"/>
    </location>
</feature>
<gene>
    <name evidence="8" type="ORF">BKCO1_24000104</name>
</gene>
<dbReference type="PANTHER" id="PTHR43791:SF65">
    <property type="entry name" value="MAJOR FACILITATOR SUPERFAMILY (MFS) PROFILE DOMAIN-CONTAINING PROTEIN-RELATED"/>
    <property type="match status" value="1"/>
</dbReference>
<dbReference type="OrthoDB" id="1935484at2759"/>
<dbReference type="AlphaFoldDB" id="A0A1J9RP13"/>
<evidence type="ECO:0000256" key="2">
    <source>
        <dbReference type="ARBA" id="ARBA00022448"/>
    </source>
</evidence>
<dbReference type="GO" id="GO:0022857">
    <property type="term" value="F:transmembrane transporter activity"/>
    <property type="evidence" value="ECO:0007669"/>
    <property type="project" value="InterPro"/>
</dbReference>
<keyword evidence="4 7" id="KW-1133">Transmembrane helix</keyword>
<organism evidence="8 9">
    <name type="scientific">Diplodia corticola</name>
    <dbReference type="NCBI Taxonomy" id="236234"/>
    <lineage>
        <taxon>Eukaryota</taxon>
        <taxon>Fungi</taxon>
        <taxon>Dikarya</taxon>
        <taxon>Ascomycota</taxon>
        <taxon>Pezizomycotina</taxon>
        <taxon>Dothideomycetes</taxon>
        <taxon>Dothideomycetes incertae sedis</taxon>
        <taxon>Botryosphaeriales</taxon>
        <taxon>Botryosphaeriaceae</taxon>
        <taxon>Diplodia</taxon>
    </lineage>
</organism>
<evidence type="ECO:0000313" key="9">
    <source>
        <dbReference type="Proteomes" id="UP000183809"/>
    </source>
</evidence>
<protein>
    <submittedName>
        <fullName evidence="8">Phthalate transporter</fullName>
    </submittedName>
</protein>
<dbReference type="EMBL" id="MNUE01000024">
    <property type="protein sequence ID" value="OJD34291.1"/>
    <property type="molecule type" value="Genomic_DNA"/>
</dbReference>
<feature type="transmembrane region" description="Helical" evidence="7">
    <location>
        <begin position="377"/>
        <end position="393"/>
    </location>
</feature>
<sequence length="597" mass="68472">MSSSSRHPETVPLLHAHNMADDLGGPPVGKNPGDTIPPPYEEEKNAKKAPTTKVDQKESDDLLLSHPGSERRFWFQRGTKFDASAIATQRSVFDDPDLAKHYEPRPDWENIHRFDPSARWTWAEEYKLIRKIDIRIMVFACIMFMALELDRSNLEQALTDDFLGNLGLNTNDYNLGNTVFKLSFLCAELPSQLVSKWMGPDRWIPTQMVLWSIVASAQFKLDGRASFLACRALLGILQGGFIPDVILYLSYFYKHHELSLRLGFFWTAMSFADILASFLAYGILHLRGHQGHSGWRWLFLIEGILTLAIGLLAYVLMPPGPTQTANWARGKKGWFDEREEIIMVNRVIREDPSKSEMHNREALTPKMLWQSLKDFDLWPLYILGLTFQIPMTTPSKYLTLTLKTLGFSTLNTNLLVIPSQVVHIFTMLGVTYLAEVWRSLAFTAMVGQIWALPFVTALYVLDINKLNQWTAWAIMTIFLSYPSPHPIQVAWNSRISNTVRSRTVSAAVYNMFVQASGIIAANIYREDDKPRYRRGNRALLAINVLNIVLYLLTKAYYVWRNRSKAEKWDSMTQEEREEYLATTADEGNKRLDFQFAH</sequence>
<proteinExistence type="predicted"/>
<accession>A0A1J9RP13</accession>
<feature type="transmembrane region" description="Helical" evidence="7">
    <location>
        <begin position="440"/>
        <end position="462"/>
    </location>
</feature>
<feature type="transmembrane region" description="Helical" evidence="7">
    <location>
        <begin position="233"/>
        <end position="252"/>
    </location>
</feature>
<dbReference type="GeneID" id="31013320"/>
<keyword evidence="5 7" id="KW-0472">Membrane</keyword>
<evidence type="ECO:0000256" key="5">
    <source>
        <dbReference type="ARBA" id="ARBA00023136"/>
    </source>
</evidence>
<dbReference type="Pfam" id="PF07690">
    <property type="entry name" value="MFS_1"/>
    <property type="match status" value="1"/>
</dbReference>
<reference evidence="8 9" key="1">
    <citation type="submission" date="2016-10" db="EMBL/GenBank/DDBJ databases">
        <title>Proteomics and genomics reveal pathogen-plant mechanisms compatible with a hemibiotrophic lifestyle of Diplodia corticola.</title>
        <authorList>
            <person name="Fernandes I."/>
            <person name="De Jonge R."/>
            <person name="Van De Peer Y."/>
            <person name="Devreese B."/>
            <person name="Alves A."/>
            <person name="Esteves A.C."/>
        </authorList>
    </citation>
    <scope>NUCLEOTIDE SEQUENCE [LARGE SCALE GENOMIC DNA]</scope>
    <source>
        <strain evidence="8 9">CBS 112549</strain>
    </source>
</reference>
<dbReference type="RefSeq" id="XP_020130551.1">
    <property type="nucleotide sequence ID" value="XM_020273060.1"/>
</dbReference>
<keyword evidence="3 7" id="KW-0812">Transmembrane</keyword>